<dbReference type="PANTHER" id="PTHR15382:SF8">
    <property type="entry name" value="CANOPY B"/>
    <property type="match status" value="1"/>
</dbReference>
<dbReference type="Proteomes" id="UP000271098">
    <property type="component" value="Unassembled WGS sequence"/>
</dbReference>
<evidence type="ECO:0000256" key="2">
    <source>
        <dbReference type="ARBA" id="ARBA00022729"/>
    </source>
</evidence>
<proteinExistence type="inferred from homology"/>
<protein>
    <recommendedName>
        <fullName evidence="3">DUF3456 domain-containing protein</fullName>
    </recommendedName>
</protein>
<dbReference type="AlphaFoldDB" id="A0A3P7M4Z1"/>
<feature type="domain" description="DUF3456" evidence="3">
    <location>
        <begin position="2"/>
        <end position="104"/>
    </location>
</feature>
<accession>A0A3P7M4Z1</accession>
<keyword evidence="2" id="KW-0732">Signal</keyword>
<comment type="similarity">
    <text evidence="1">Belongs to the canopy family.</text>
</comment>
<evidence type="ECO:0000259" key="3">
    <source>
        <dbReference type="Pfam" id="PF11938"/>
    </source>
</evidence>
<sequence>MKFLEALEEVCSGMLEYKLHKEKTGISRFAKEESSTMKALNELRNKGVKVELGMPYEMWDKPSVEVTTLKQNCETLVEQYEDDLERWFHSTDRLPLQKYLCEKRVLKTQEQRTCMDGTADHLDL</sequence>
<dbReference type="InterPro" id="IPR021852">
    <property type="entry name" value="DUF3456"/>
</dbReference>
<reference evidence="4 5" key="1">
    <citation type="submission" date="2018-11" db="EMBL/GenBank/DDBJ databases">
        <authorList>
            <consortium name="Pathogen Informatics"/>
        </authorList>
    </citation>
    <scope>NUCLEOTIDE SEQUENCE [LARGE SCALE GENOMIC DNA]</scope>
</reference>
<dbReference type="EMBL" id="UYRT01079586">
    <property type="protein sequence ID" value="VDN21000.1"/>
    <property type="molecule type" value="Genomic_DNA"/>
</dbReference>
<evidence type="ECO:0000313" key="4">
    <source>
        <dbReference type="EMBL" id="VDN21000.1"/>
    </source>
</evidence>
<name>A0A3P7M4Z1_9BILA</name>
<dbReference type="Pfam" id="PF11938">
    <property type="entry name" value="DUF3456"/>
    <property type="match status" value="1"/>
</dbReference>
<gene>
    <name evidence="4" type="ORF">GPUH_LOCUS12765</name>
</gene>
<organism evidence="4 5">
    <name type="scientific">Gongylonema pulchrum</name>
    <dbReference type="NCBI Taxonomy" id="637853"/>
    <lineage>
        <taxon>Eukaryota</taxon>
        <taxon>Metazoa</taxon>
        <taxon>Ecdysozoa</taxon>
        <taxon>Nematoda</taxon>
        <taxon>Chromadorea</taxon>
        <taxon>Rhabditida</taxon>
        <taxon>Spirurina</taxon>
        <taxon>Spiruromorpha</taxon>
        <taxon>Spiruroidea</taxon>
        <taxon>Gongylonematidae</taxon>
        <taxon>Gongylonema</taxon>
    </lineage>
</organism>
<dbReference type="PANTHER" id="PTHR15382">
    <property type="entry name" value="CTG4A-RELATED"/>
    <property type="match status" value="1"/>
</dbReference>
<keyword evidence="5" id="KW-1185">Reference proteome</keyword>
<dbReference type="OrthoDB" id="10257739at2759"/>
<evidence type="ECO:0000256" key="1">
    <source>
        <dbReference type="ARBA" id="ARBA00007285"/>
    </source>
</evidence>
<evidence type="ECO:0000313" key="5">
    <source>
        <dbReference type="Proteomes" id="UP000271098"/>
    </source>
</evidence>